<evidence type="ECO:0000313" key="11">
    <source>
        <dbReference type="Proteomes" id="UP000294881"/>
    </source>
</evidence>
<dbReference type="EMBL" id="SLWL01000012">
    <property type="protein sequence ID" value="TCO11546.1"/>
    <property type="molecule type" value="Genomic_DNA"/>
</dbReference>
<accession>A0A4R2GPV8</accession>
<dbReference type="EC" id="1.8.4.12" evidence="3"/>
<evidence type="ECO:0000256" key="6">
    <source>
        <dbReference type="ARBA" id="ARBA00023002"/>
    </source>
</evidence>
<dbReference type="Pfam" id="PF01641">
    <property type="entry name" value="SelR"/>
    <property type="match status" value="1"/>
</dbReference>
<evidence type="ECO:0000256" key="2">
    <source>
        <dbReference type="ARBA" id="ARBA00007174"/>
    </source>
</evidence>
<comment type="cofactor">
    <cofactor evidence="1">
        <name>Zn(2+)</name>
        <dbReference type="ChEBI" id="CHEBI:29105"/>
    </cofactor>
</comment>
<feature type="domain" description="MsrB" evidence="9">
    <location>
        <begin position="52"/>
        <end position="173"/>
    </location>
</feature>
<keyword evidence="11" id="KW-1185">Reference proteome</keyword>
<dbReference type="InterPro" id="IPR011057">
    <property type="entry name" value="Mss4-like_sf"/>
</dbReference>
<dbReference type="Gene3D" id="2.170.150.20">
    <property type="entry name" value="Peptide methionine sulfoxide reductase"/>
    <property type="match status" value="1"/>
</dbReference>
<dbReference type="GO" id="GO:0030091">
    <property type="term" value="P:protein repair"/>
    <property type="evidence" value="ECO:0007669"/>
    <property type="project" value="InterPro"/>
</dbReference>
<evidence type="ECO:0000256" key="1">
    <source>
        <dbReference type="ARBA" id="ARBA00001947"/>
    </source>
</evidence>
<proteinExistence type="inferred from homology"/>
<comment type="caution">
    <text evidence="10">The sequence shown here is derived from an EMBL/GenBank/DDBJ whole genome shotgun (WGS) entry which is preliminary data.</text>
</comment>
<comment type="similarity">
    <text evidence="2">Belongs to the MsrB Met sulfoxide reductase family.</text>
</comment>
<evidence type="ECO:0000256" key="3">
    <source>
        <dbReference type="ARBA" id="ARBA00012499"/>
    </source>
</evidence>
<dbReference type="InterPro" id="IPR006311">
    <property type="entry name" value="TAT_signal"/>
</dbReference>
<evidence type="ECO:0000259" key="9">
    <source>
        <dbReference type="PROSITE" id="PS51790"/>
    </source>
</evidence>
<dbReference type="InterPro" id="IPR028427">
    <property type="entry name" value="Met_Sox_Rdtase_MsrB"/>
</dbReference>
<evidence type="ECO:0000256" key="4">
    <source>
        <dbReference type="ARBA" id="ARBA00022723"/>
    </source>
</evidence>
<dbReference type="GO" id="GO:0006979">
    <property type="term" value="P:response to oxidative stress"/>
    <property type="evidence" value="ECO:0007669"/>
    <property type="project" value="InterPro"/>
</dbReference>
<dbReference type="PANTHER" id="PTHR10173:SF57">
    <property type="entry name" value="PEPTIDE-METHIONINE (R)-S-OXIDE REDUCTASE"/>
    <property type="match status" value="1"/>
</dbReference>
<dbReference type="PROSITE" id="PS51790">
    <property type="entry name" value="MSRB"/>
    <property type="match status" value="1"/>
</dbReference>
<feature type="chain" id="PRO_5020339658" description="peptide-methionine (R)-S-oxide reductase" evidence="8">
    <location>
        <begin position="33"/>
        <end position="175"/>
    </location>
</feature>
<dbReference type="FunFam" id="2.170.150.20:FF:000001">
    <property type="entry name" value="Peptide methionine sulfoxide reductase MsrB"/>
    <property type="match status" value="1"/>
</dbReference>
<protein>
    <recommendedName>
        <fullName evidence="3">peptide-methionine (R)-S-oxide reductase</fullName>
        <ecNumber evidence="3">1.8.4.12</ecNumber>
    </recommendedName>
</protein>
<keyword evidence="4" id="KW-0479">Metal-binding</keyword>
<evidence type="ECO:0000313" key="10">
    <source>
        <dbReference type="EMBL" id="TCO11546.1"/>
    </source>
</evidence>
<keyword evidence="6" id="KW-0560">Oxidoreductase</keyword>
<evidence type="ECO:0000256" key="7">
    <source>
        <dbReference type="ARBA" id="ARBA00048488"/>
    </source>
</evidence>
<evidence type="ECO:0000256" key="5">
    <source>
        <dbReference type="ARBA" id="ARBA00022833"/>
    </source>
</evidence>
<sequence length="175" mass="18892">MTHTPVRRPHVRITASCSRRAFMLGGGLVAMAAAVPGARAAVTASYPFRLSDAEWRRRLTPQQYDVLRQSGTEAPFSSPLNNEHRAGIFDCAGCGQPLFDAKTKFDSGTGWPSFWKPLDRAVGEEADSTFGMTRTAVHCARCGGHLGHVFSDGPPPTGLRYCMNGLALAFRPAPT</sequence>
<comment type="catalytic activity">
    <reaction evidence="7">
        <text>L-methionyl-[protein] + [thioredoxin]-disulfide + H2O = L-methionyl-(R)-S-oxide-[protein] + [thioredoxin]-dithiol</text>
        <dbReference type="Rhea" id="RHEA:24164"/>
        <dbReference type="Rhea" id="RHEA-COMP:10698"/>
        <dbReference type="Rhea" id="RHEA-COMP:10700"/>
        <dbReference type="Rhea" id="RHEA-COMP:12313"/>
        <dbReference type="Rhea" id="RHEA-COMP:12314"/>
        <dbReference type="ChEBI" id="CHEBI:15377"/>
        <dbReference type="ChEBI" id="CHEBI:16044"/>
        <dbReference type="ChEBI" id="CHEBI:29950"/>
        <dbReference type="ChEBI" id="CHEBI:45764"/>
        <dbReference type="ChEBI" id="CHEBI:50058"/>
        <dbReference type="EC" id="1.8.4.12"/>
    </reaction>
</comment>
<dbReference type="GO" id="GO:0033743">
    <property type="term" value="F:peptide-methionine (R)-S-oxide reductase activity"/>
    <property type="evidence" value="ECO:0007669"/>
    <property type="project" value="UniProtKB-EC"/>
</dbReference>
<evidence type="ECO:0000256" key="8">
    <source>
        <dbReference type="SAM" id="SignalP"/>
    </source>
</evidence>
<dbReference type="SUPFAM" id="SSF51316">
    <property type="entry name" value="Mss4-like"/>
    <property type="match status" value="1"/>
</dbReference>
<organism evidence="10 11">
    <name type="scientific">Camelimonas lactis</name>
    <dbReference type="NCBI Taxonomy" id="659006"/>
    <lineage>
        <taxon>Bacteria</taxon>
        <taxon>Pseudomonadati</taxon>
        <taxon>Pseudomonadota</taxon>
        <taxon>Alphaproteobacteria</taxon>
        <taxon>Hyphomicrobiales</taxon>
        <taxon>Chelatococcaceae</taxon>
        <taxon>Camelimonas</taxon>
    </lineage>
</organism>
<reference evidence="10 11" key="1">
    <citation type="submission" date="2019-03" db="EMBL/GenBank/DDBJ databases">
        <title>Genomic Encyclopedia of Type Strains, Phase IV (KMG-IV): sequencing the most valuable type-strain genomes for metagenomic binning, comparative biology and taxonomic classification.</title>
        <authorList>
            <person name="Goeker M."/>
        </authorList>
    </citation>
    <scope>NUCLEOTIDE SEQUENCE [LARGE SCALE GENOMIC DNA]</scope>
    <source>
        <strain evidence="10 11">DSM 22958</strain>
    </source>
</reference>
<dbReference type="Proteomes" id="UP000294881">
    <property type="component" value="Unassembled WGS sequence"/>
</dbReference>
<dbReference type="PROSITE" id="PS51318">
    <property type="entry name" value="TAT"/>
    <property type="match status" value="1"/>
</dbReference>
<dbReference type="AlphaFoldDB" id="A0A4R2GPV8"/>
<feature type="signal peptide" evidence="8">
    <location>
        <begin position="1"/>
        <end position="32"/>
    </location>
</feature>
<dbReference type="InterPro" id="IPR002579">
    <property type="entry name" value="Met_Sox_Rdtase_MsrB_dom"/>
</dbReference>
<dbReference type="PANTHER" id="PTHR10173">
    <property type="entry name" value="METHIONINE SULFOXIDE REDUCTASE"/>
    <property type="match status" value="1"/>
</dbReference>
<dbReference type="GO" id="GO:0005737">
    <property type="term" value="C:cytoplasm"/>
    <property type="evidence" value="ECO:0007669"/>
    <property type="project" value="TreeGrafter"/>
</dbReference>
<keyword evidence="8" id="KW-0732">Signal</keyword>
<dbReference type="GO" id="GO:0046872">
    <property type="term" value="F:metal ion binding"/>
    <property type="evidence" value="ECO:0007669"/>
    <property type="project" value="UniProtKB-KW"/>
</dbReference>
<dbReference type="NCBIfam" id="TIGR00357">
    <property type="entry name" value="peptide-methionine (R)-S-oxide reductase MsrB"/>
    <property type="match status" value="1"/>
</dbReference>
<gene>
    <name evidence="10" type="ORF">EV666_112134</name>
</gene>
<keyword evidence="5" id="KW-0862">Zinc</keyword>
<name>A0A4R2GPV8_9HYPH</name>
<dbReference type="OrthoDB" id="9785497at2"/>